<dbReference type="InterPro" id="IPR008541">
    <property type="entry name" value="InvE_AD"/>
</dbReference>
<dbReference type="SUPFAM" id="SSF51445">
    <property type="entry name" value="(Trans)glycosidases"/>
    <property type="match status" value="1"/>
</dbReference>
<dbReference type="PANTHER" id="PTHR31490:SF1">
    <property type="entry name" value="ENDO-1,4-BETA-XYLANASE 1"/>
    <property type="match status" value="1"/>
</dbReference>
<dbReference type="Proteomes" id="UP000000547">
    <property type="component" value="Chromosome"/>
</dbReference>
<dbReference type="AlphaFoldDB" id="Q482D1"/>
<protein>
    <submittedName>
        <fullName evidence="7">Glycosyl hydrolase, family 10</fullName>
    </submittedName>
</protein>
<dbReference type="HOGENOM" id="CLU_297142_0_0_6"/>
<dbReference type="InterPro" id="IPR044846">
    <property type="entry name" value="GH10"/>
</dbReference>
<dbReference type="CDD" id="cd11304">
    <property type="entry name" value="Cadherin_repeat"/>
    <property type="match status" value="1"/>
</dbReference>
<evidence type="ECO:0000256" key="2">
    <source>
        <dbReference type="ARBA" id="ARBA00023277"/>
    </source>
</evidence>
<evidence type="ECO:0000256" key="1">
    <source>
        <dbReference type="ARBA" id="ARBA00022801"/>
    </source>
</evidence>
<dbReference type="Gene3D" id="3.20.20.80">
    <property type="entry name" value="Glycosidases"/>
    <property type="match status" value="1"/>
</dbReference>
<dbReference type="RefSeq" id="WP_011043181.1">
    <property type="nucleotide sequence ID" value="NC_003910.7"/>
</dbReference>
<dbReference type="InterPro" id="IPR017853">
    <property type="entry name" value="GH"/>
</dbReference>
<dbReference type="GO" id="GO:0004553">
    <property type="term" value="F:hydrolase activity, hydrolyzing O-glycosyl compounds"/>
    <property type="evidence" value="ECO:0007669"/>
    <property type="project" value="InterPro"/>
</dbReference>
<proteinExistence type="predicted"/>
<name>Q482D1_COLP3</name>
<evidence type="ECO:0000259" key="6">
    <source>
        <dbReference type="Pfam" id="PF05689"/>
    </source>
</evidence>
<keyword evidence="3" id="KW-0624">Polysaccharide degradation</keyword>
<dbReference type="PROSITE" id="PS51257">
    <property type="entry name" value="PROKAR_LIPOPROTEIN"/>
    <property type="match status" value="1"/>
</dbReference>
<dbReference type="STRING" id="167879.CPS_2369"/>
<feature type="region of interest" description="Disordered" evidence="4">
    <location>
        <begin position="55"/>
        <end position="77"/>
    </location>
</feature>
<keyword evidence="1 7" id="KW-0378">Hydrolase</keyword>
<evidence type="ECO:0000313" key="8">
    <source>
        <dbReference type="Proteomes" id="UP000000547"/>
    </source>
</evidence>
<feature type="domain" description="InvasinE Adhesion" evidence="6">
    <location>
        <begin position="887"/>
        <end position="1013"/>
    </location>
</feature>
<dbReference type="EMBL" id="CP000083">
    <property type="protein sequence ID" value="AAZ25853.1"/>
    <property type="molecule type" value="Genomic_DNA"/>
</dbReference>
<sequence>MKNYKCTFALMLIFCLGVQGCGSEEQVIEELPILEIPVEDAPVEDVPVEEIPVEEAPAEEVPVEEDPVEEVPVEEAPAEEDVELSAFELAMAKCNNPWNELGVALNDNSELLNDPLLSTCYRVSGVVDGLIDDNIDLSINGAETLAVASEGQFEFVTPFISDETFILSVKTAATKHQCNLINNSGTINDEQANNLIVHCIATTSQCDKTTENITDDKNFSGNNIEGIESLVSDIECGVEPWREAANERINNIRKTSGTITIVDKNGEPVTNAKVNLTLNRHNFKFGGIAQAKLWHGEADDVADLYKAAYLDFGFNKGGFQNALKYKLRAGLEPLVPAMLTWFKAHDIPVRGHALIWPKWTNMETTVSAQDALDMGITQGDVANLPSDELKIYVDTTIRNWASKWDVVEWDVANELRGHYDVQDILGYQEEAHWYKLAKANVQNSATLFINDNRIISDSSETVVSDKVAGYKSNVESILADDTLNEGHVEALGFQSRFGSMLSADTIYQRLSYFDDLNLPISATEFEIKDDLITTEIDRAVLTERVMTVYFSKESVSDILVWTFFESSSRSDARHLVDLEGNANLRGKTWLYLVKKHWNTDVTTWLDRQGETQLNGFKGEYTATVSFTNYPDEQVDFSWIDGTKGKTIQLLNYANGSDSATPASFSIDSFENTEVEEGVMFTSTVPTLSGDDNIGAITWTVTGDDANLFNLNSITGVLSLTAQDFESPADTDIDNNYAVILTATDAVGNFAELALELVVTDNLADNQVLVNFTIDEFITTTIAENVIYSSELPNLSGDEAVGSVIWTVEGDDANLFVVDSSTGALTLAAQDFENANDLAGDNDYLVTLVATDSEDNFAQLALVISVTNVDEVVVYSPPEISGDNGDISSVINAGDLVFTRPALATETTLDGGAATVEGNKWKLFNWSEAEAYCSDIGARLPTKTELSDNLLTLVNDADLVSNGSFSATEHWPVNKGYWASTFPEDGKHHLMKTSIDPAKMSALADTNRQYVTCVR</sequence>
<organism evidence="7 8">
    <name type="scientific">Colwellia psychrerythraea (strain 34H / ATCC BAA-681)</name>
    <name type="common">Vibrio psychroerythus</name>
    <dbReference type="NCBI Taxonomy" id="167879"/>
    <lineage>
        <taxon>Bacteria</taxon>
        <taxon>Pseudomonadati</taxon>
        <taxon>Pseudomonadota</taxon>
        <taxon>Gammaproteobacteria</taxon>
        <taxon>Alteromonadales</taxon>
        <taxon>Colwelliaceae</taxon>
        <taxon>Colwellia</taxon>
    </lineage>
</organism>
<dbReference type="Pfam" id="PF00331">
    <property type="entry name" value="Glyco_hydro_10"/>
    <property type="match status" value="1"/>
</dbReference>
<feature type="domain" description="GH10" evidence="5">
    <location>
        <begin position="338"/>
        <end position="568"/>
    </location>
</feature>
<dbReference type="GO" id="GO:0000272">
    <property type="term" value="P:polysaccharide catabolic process"/>
    <property type="evidence" value="ECO:0007669"/>
    <property type="project" value="UniProtKB-KW"/>
</dbReference>
<evidence type="ECO:0000256" key="3">
    <source>
        <dbReference type="ARBA" id="ARBA00023326"/>
    </source>
</evidence>
<evidence type="ECO:0000259" key="5">
    <source>
        <dbReference type="Pfam" id="PF00331"/>
    </source>
</evidence>
<dbReference type="InterPro" id="IPR001000">
    <property type="entry name" value="GH10_dom"/>
</dbReference>
<evidence type="ECO:0000313" key="7">
    <source>
        <dbReference type="EMBL" id="AAZ25853.1"/>
    </source>
</evidence>
<keyword evidence="2" id="KW-0119">Carbohydrate metabolism</keyword>
<dbReference type="Pfam" id="PF05689">
    <property type="entry name" value="InvE_AD"/>
    <property type="match status" value="1"/>
</dbReference>
<accession>Q482D1</accession>
<dbReference type="KEGG" id="cps:CPS_2369"/>
<reference evidence="7" key="1">
    <citation type="journal article" date="2005" name="Proc. Natl. Acad. Sci. U.S.A.">
        <title>The psychrophilic lifestyle as revealed by the genome sequence of Colwellia psychrerythraea 34H through genomic and proteomic analyses.</title>
        <authorList>
            <person name="Methe B.A."/>
            <person name="Nelson K.E."/>
            <person name="Deming J.W."/>
            <person name="Momen B."/>
            <person name="Melamud E."/>
            <person name="Zhang X."/>
            <person name="Moult J."/>
            <person name="Madupu R."/>
            <person name="Nelson W.C."/>
            <person name="Dodson R.J."/>
            <person name="Brinkac L.M."/>
            <person name="Daugherty S.C."/>
            <person name="Durkin A.S."/>
            <person name="DeBoy R.T."/>
            <person name="Kolonay J.F."/>
            <person name="Sullivan S.A."/>
            <person name="Zhou L."/>
            <person name="Davidsen T.M."/>
            <person name="Wu M."/>
            <person name="Huston A.L."/>
            <person name="Lewis M."/>
            <person name="Weaver B."/>
            <person name="Weidman J.F."/>
            <person name="Khouri H."/>
            <person name="Utterback T.R."/>
            <person name="Feldblyum T.V."/>
            <person name="Fraser C.M."/>
        </authorList>
    </citation>
    <scope>NUCLEOTIDE SEQUENCE [LARGE SCALE GENOMIC DNA]</scope>
    <source>
        <strain evidence="7">34H</strain>
    </source>
</reference>
<dbReference type="PANTHER" id="PTHR31490">
    <property type="entry name" value="GLYCOSYL HYDROLASE"/>
    <property type="match status" value="1"/>
</dbReference>
<gene>
    <name evidence="7" type="ordered locus">CPS_2369</name>
</gene>
<evidence type="ECO:0000256" key="4">
    <source>
        <dbReference type="SAM" id="MobiDB-lite"/>
    </source>
</evidence>
<dbReference type="CAZy" id="GH10">
    <property type="family name" value="Glycoside Hydrolase Family 10"/>
</dbReference>